<evidence type="ECO:0000313" key="2">
    <source>
        <dbReference type="Proteomes" id="UP000594261"/>
    </source>
</evidence>
<sequence length="77" mass="8711">MFNETGLTKYSVLRFYKDTVGQNLLTFHKPCLEAKALVCKEIQDETDRITGKTKQISPVPIHLSICAPNFKTDFSCS</sequence>
<reference evidence="1 2" key="1">
    <citation type="journal article" date="2016" name="G3 (Bethesda)">
        <title>First Draft Assembly and Annotation of the Genome of a California Endemic Oak Quercus lobata Nee (Fagaceae).</title>
        <authorList>
            <person name="Sork V.L."/>
            <person name="Fitz-Gibbon S.T."/>
            <person name="Puiu D."/>
            <person name="Crepeau M."/>
            <person name="Gugger P.F."/>
            <person name="Sherman R."/>
            <person name="Stevens K."/>
            <person name="Langley C.H."/>
            <person name="Pellegrini M."/>
            <person name="Salzberg S.L."/>
        </authorList>
    </citation>
    <scope>NUCLEOTIDE SEQUENCE [LARGE SCALE GENOMIC DNA]</scope>
    <source>
        <strain evidence="1 2">cv. SW786</strain>
    </source>
</reference>
<dbReference type="InterPro" id="IPR027417">
    <property type="entry name" value="P-loop_NTPase"/>
</dbReference>
<proteinExistence type="predicted"/>
<dbReference type="Gramene" id="QL08p042868:mrna">
    <property type="protein sequence ID" value="QL08p042868:mrna"/>
    <property type="gene ID" value="QL08p042868"/>
</dbReference>
<dbReference type="InParanoid" id="A0A7N2MC57"/>
<dbReference type="Gene3D" id="3.40.50.300">
    <property type="entry name" value="P-loop containing nucleotide triphosphate hydrolases"/>
    <property type="match status" value="1"/>
</dbReference>
<name>A0A7N2MC57_QUELO</name>
<accession>A0A7N2MC57</accession>
<reference evidence="1" key="2">
    <citation type="submission" date="2021-01" db="UniProtKB">
        <authorList>
            <consortium name="EnsemblPlants"/>
        </authorList>
    </citation>
    <scope>IDENTIFICATION</scope>
</reference>
<dbReference type="AlphaFoldDB" id="A0A7N2MC57"/>
<keyword evidence="2" id="KW-1185">Reference proteome</keyword>
<organism evidence="1 2">
    <name type="scientific">Quercus lobata</name>
    <name type="common">Valley oak</name>
    <dbReference type="NCBI Taxonomy" id="97700"/>
    <lineage>
        <taxon>Eukaryota</taxon>
        <taxon>Viridiplantae</taxon>
        <taxon>Streptophyta</taxon>
        <taxon>Embryophyta</taxon>
        <taxon>Tracheophyta</taxon>
        <taxon>Spermatophyta</taxon>
        <taxon>Magnoliopsida</taxon>
        <taxon>eudicotyledons</taxon>
        <taxon>Gunneridae</taxon>
        <taxon>Pentapetalae</taxon>
        <taxon>rosids</taxon>
        <taxon>fabids</taxon>
        <taxon>Fagales</taxon>
        <taxon>Fagaceae</taxon>
        <taxon>Quercus</taxon>
    </lineage>
</organism>
<dbReference type="EnsemblPlants" id="QL08p042868:mrna">
    <property type="protein sequence ID" value="QL08p042868:mrna"/>
    <property type="gene ID" value="QL08p042868"/>
</dbReference>
<evidence type="ECO:0000313" key="1">
    <source>
        <dbReference type="EnsemblPlants" id="QL08p042868:mrna"/>
    </source>
</evidence>
<dbReference type="Proteomes" id="UP000594261">
    <property type="component" value="Chromosome 8"/>
</dbReference>
<protein>
    <submittedName>
        <fullName evidence="1">Uncharacterized protein</fullName>
    </submittedName>
</protein>
<dbReference type="EMBL" id="LRBV02000008">
    <property type="status" value="NOT_ANNOTATED_CDS"/>
    <property type="molecule type" value="Genomic_DNA"/>
</dbReference>